<dbReference type="InterPro" id="IPR002931">
    <property type="entry name" value="Transglutaminase-like"/>
</dbReference>
<keyword evidence="1" id="KW-0812">Transmembrane</keyword>
<dbReference type="Gene3D" id="3.10.620.30">
    <property type="match status" value="1"/>
</dbReference>
<dbReference type="SUPFAM" id="SSF54001">
    <property type="entry name" value="Cysteine proteinases"/>
    <property type="match status" value="1"/>
</dbReference>
<feature type="domain" description="Transglutaminase-like" evidence="2">
    <location>
        <begin position="178"/>
        <end position="267"/>
    </location>
</feature>
<gene>
    <name evidence="3" type="ORF">RTLFYP15_02975</name>
</gene>
<keyword evidence="1" id="KW-0472">Membrane</keyword>
<dbReference type="InterPro" id="IPR052557">
    <property type="entry name" value="CAP/Cytokinesis_protein"/>
</dbReference>
<dbReference type="PANTHER" id="PTHR46333">
    <property type="entry name" value="CYTOKINESIS PROTEIN 3"/>
    <property type="match status" value="1"/>
</dbReference>
<sequence length="411" mass="48164">MERDRRRRKKRRRNRKTRRKGFVFLVLLLVVIGAAGVLKMIKATPGLFCESGNILLSDSGQKIEFPELNVSEEDVEDGFYYQQLSEQEKQVYREILQGVRSMDETILLHAGENDEAGKIYEYLMYDRSELFWCDGSSKMTVYKDYTEFHPSYICTQDQRESRREQIENAAQEVLAGAQGCETAYEKIKYIFKYLVDTVDYDQNALDNQNIYSSLVGKKSVCAGYSRAAQYLLKQMGIECIYVVGTVKEQGAHAWNIVKCDDKYYQMDVTFGDPIFQENETGETLPHDLVNYEYLCCTDEEIFTDHQQDDFVPYPVCDSNDLEYYRINGLYYETFDENEIYEKMKAGIEQGQEMFAIRFSENAVYEVAKEKIIDNLIPQAAQFLVDFRQLEEVKYTYAVDDRKRIIMIFWYS</sequence>
<dbReference type="PANTHER" id="PTHR46333:SF2">
    <property type="entry name" value="CYTOKINESIS PROTEIN 3"/>
    <property type="match status" value="1"/>
</dbReference>
<proteinExistence type="predicted"/>
<keyword evidence="1" id="KW-1133">Transmembrane helix</keyword>
<reference evidence="3" key="1">
    <citation type="submission" date="2019-11" db="EMBL/GenBank/DDBJ databases">
        <authorList>
            <person name="Feng L."/>
        </authorList>
    </citation>
    <scope>NUCLEOTIDE SEQUENCE</scope>
    <source>
        <strain evidence="3">RtorquesLFYP15</strain>
    </source>
</reference>
<evidence type="ECO:0000256" key="1">
    <source>
        <dbReference type="SAM" id="Phobius"/>
    </source>
</evidence>
<accession>A0A6N3FZB3</accession>
<protein>
    <submittedName>
        <fullName evidence="3">Transglutaminase-like superfamily protein</fullName>
    </submittedName>
</protein>
<dbReference type="GO" id="GO:0005737">
    <property type="term" value="C:cytoplasm"/>
    <property type="evidence" value="ECO:0007669"/>
    <property type="project" value="TreeGrafter"/>
</dbReference>
<dbReference type="InterPro" id="IPR038765">
    <property type="entry name" value="Papain-like_cys_pep_sf"/>
</dbReference>
<organism evidence="3">
    <name type="scientific">[Ruminococcus] torques</name>
    <dbReference type="NCBI Taxonomy" id="33039"/>
    <lineage>
        <taxon>Bacteria</taxon>
        <taxon>Bacillati</taxon>
        <taxon>Bacillota</taxon>
        <taxon>Clostridia</taxon>
        <taxon>Lachnospirales</taxon>
        <taxon>Lachnospiraceae</taxon>
        <taxon>Mediterraneibacter</taxon>
    </lineage>
</organism>
<evidence type="ECO:0000259" key="2">
    <source>
        <dbReference type="Pfam" id="PF01841"/>
    </source>
</evidence>
<dbReference type="AlphaFoldDB" id="A0A6N3FZB3"/>
<name>A0A6N3FZB3_9FIRM</name>
<dbReference type="EMBL" id="CACRUQ010000031">
    <property type="protein sequence ID" value="VYU57206.1"/>
    <property type="molecule type" value="Genomic_DNA"/>
</dbReference>
<dbReference type="RefSeq" id="WP_412299050.1">
    <property type="nucleotide sequence ID" value="NZ_CACRUQ010000031.1"/>
</dbReference>
<evidence type="ECO:0000313" key="3">
    <source>
        <dbReference type="EMBL" id="VYU57206.1"/>
    </source>
</evidence>
<dbReference type="Pfam" id="PF01841">
    <property type="entry name" value="Transglut_core"/>
    <property type="match status" value="1"/>
</dbReference>
<feature type="transmembrane region" description="Helical" evidence="1">
    <location>
        <begin position="21"/>
        <end position="41"/>
    </location>
</feature>